<dbReference type="Gene3D" id="3.30.465.10">
    <property type="match status" value="1"/>
</dbReference>
<evidence type="ECO:0000256" key="3">
    <source>
        <dbReference type="ARBA" id="ARBA00022630"/>
    </source>
</evidence>
<dbReference type="GO" id="GO:0071949">
    <property type="term" value="F:FAD binding"/>
    <property type="evidence" value="ECO:0007669"/>
    <property type="project" value="InterPro"/>
</dbReference>
<keyword evidence="8" id="KW-1185">Reference proteome</keyword>
<dbReference type="PROSITE" id="PS51387">
    <property type="entry name" value="FAD_PCMH"/>
    <property type="match status" value="1"/>
</dbReference>
<reference evidence="7" key="1">
    <citation type="submission" date="2021-06" db="EMBL/GenBank/DDBJ databases">
        <authorList>
            <person name="Kallberg Y."/>
            <person name="Tangrot J."/>
            <person name="Rosling A."/>
        </authorList>
    </citation>
    <scope>NUCLEOTIDE SEQUENCE</scope>
    <source>
        <strain evidence="7">MT106</strain>
    </source>
</reference>
<feature type="non-terminal residue" evidence="7">
    <location>
        <position position="1"/>
    </location>
</feature>
<keyword evidence="5" id="KW-0560">Oxidoreductase</keyword>
<gene>
    <name evidence="7" type="ORF">AGERDE_LOCUS13096</name>
</gene>
<feature type="domain" description="FAD-binding PCMH-type" evidence="6">
    <location>
        <begin position="48"/>
        <end position="221"/>
    </location>
</feature>
<evidence type="ECO:0000256" key="2">
    <source>
        <dbReference type="ARBA" id="ARBA00005466"/>
    </source>
</evidence>
<dbReference type="PANTHER" id="PTHR42973:SF39">
    <property type="entry name" value="FAD-BINDING PCMH-TYPE DOMAIN-CONTAINING PROTEIN"/>
    <property type="match status" value="1"/>
</dbReference>
<dbReference type="InterPro" id="IPR016166">
    <property type="entry name" value="FAD-bd_PCMH"/>
</dbReference>
<name>A0A9N9HKH4_9GLOM</name>
<comment type="caution">
    <text evidence="7">The sequence shown here is derived from an EMBL/GenBank/DDBJ whole genome shotgun (WGS) entry which is preliminary data.</text>
</comment>
<evidence type="ECO:0000256" key="5">
    <source>
        <dbReference type="ARBA" id="ARBA00023002"/>
    </source>
</evidence>
<dbReference type="GO" id="GO:0016491">
    <property type="term" value="F:oxidoreductase activity"/>
    <property type="evidence" value="ECO:0007669"/>
    <property type="project" value="UniProtKB-KW"/>
</dbReference>
<dbReference type="InterPro" id="IPR006093">
    <property type="entry name" value="Oxy_OxRdtase_FAD_BS"/>
</dbReference>
<evidence type="ECO:0000259" key="6">
    <source>
        <dbReference type="PROSITE" id="PS51387"/>
    </source>
</evidence>
<dbReference type="EMBL" id="CAJVPL010014349">
    <property type="protein sequence ID" value="CAG8690826.1"/>
    <property type="molecule type" value="Genomic_DNA"/>
</dbReference>
<dbReference type="InterPro" id="IPR016169">
    <property type="entry name" value="FAD-bd_PCMH_sub2"/>
</dbReference>
<dbReference type="InterPro" id="IPR006094">
    <property type="entry name" value="Oxid_FAD_bind_N"/>
</dbReference>
<dbReference type="PROSITE" id="PS00862">
    <property type="entry name" value="OX2_COVAL_FAD"/>
    <property type="match status" value="1"/>
</dbReference>
<sequence length="254" mass="27558">TVDAVRIQKRWDYNLEELKNCLKSVSGDVVYPSDPNYLVLSQDINTDIDRFPAALLYAANEYDIKIAIYCAKTYKIQIVARSGGHSFEEYSLGGHDGALVVDLKKFSDLTIDTKTRTAVIGTGNRLGTIYYKLSQVRHVIPAGACPSVGIGGHSLGGGFGLYSRAFGLASDNILSIKMVSANGTTLTANPFSHPDLFFALRGAGGGNYGIVTSITFRIHPYSENVTVFTYNWTSTAIAHKFIPAMVKFSAHGTD</sequence>
<proteinExistence type="inferred from homology"/>
<evidence type="ECO:0000256" key="4">
    <source>
        <dbReference type="ARBA" id="ARBA00022827"/>
    </source>
</evidence>
<feature type="non-terminal residue" evidence="7">
    <location>
        <position position="254"/>
    </location>
</feature>
<comment type="similarity">
    <text evidence="2">Belongs to the oxygen-dependent FAD-linked oxidoreductase family.</text>
</comment>
<dbReference type="OrthoDB" id="415825at2759"/>
<dbReference type="InterPro" id="IPR036318">
    <property type="entry name" value="FAD-bd_PCMH-like_sf"/>
</dbReference>
<keyword evidence="3" id="KW-0285">Flavoprotein</keyword>
<organism evidence="7 8">
    <name type="scientific">Ambispora gerdemannii</name>
    <dbReference type="NCBI Taxonomy" id="144530"/>
    <lineage>
        <taxon>Eukaryota</taxon>
        <taxon>Fungi</taxon>
        <taxon>Fungi incertae sedis</taxon>
        <taxon>Mucoromycota</taxon>
        <taxon>Glomeromycotina</taxon>
        <taxon>Glomeromycetes</taxon>
        <taxon>Archaeosporales</taxon>
        <taxon>Ambisporaceae</taxon>
        <taxon>Ambispora</taxon>
    </lineage>
</organism>
<keyword evidence="4" id="KW-0274">FAD</keyword>
<dbReference type="Pfam" id="PF01565">
    <property type="entry name" value="FAD_binding_4"/>
    <property type="match status" value="1"/>
</dbReference>
<comment type="cofactor">
    <cofactor evidence="1">
        <name>FAD</name>
        <dbReference type="ChEBI" id="CHEBI:57692"/>
    </cofactor>
</comment>
<dbReference type="InterPro" id="IPR050416">
    <property type="entry name" value="FAD-linked_Oxidoreductase"/>
</dbReference>
<evidence type="ECO:0000313" key="8">
    <source>
        <dbReference type="Proteomes" id="UP000789831"/>
    </source>
</evidence>
<evidence type="ECO:0000256" key="1">
    <source>
        <dbReference type="ARBA" id="ARBA00001974"/>
    </source>
</evidence>
<dbReference type="SUPFAM" id="SSF56176">
    <property type="entry name" value="FAD-binding/transporter-associated domain-like"/>
    <property type="match status" value="1"/>
</dbReference>
<evidence type="ECO:0000313" key="7">
    <source>
        <dbReference type="EMBL" id="CAG8690826.1"/>
    </source>
</evidence>
<dbReference type="PANTHER" id="PTHR42973">
    <property type="entry name" value="BINDING OXIDOREDUCTASE, PUTATIVE (AFU_ORTHOLOGUE AFUA_1G17690)-RELATED"/>
    <property type="match status" value="1"/>
</dbReference>
<dbReference type="Proteomes" id="UP000789831">
    <property type="component" value="Unassembled WGS sequence"/>
</dbReference>
<protein>
    <submittedName>
        <fullName evidence="7">4776_t:CDS:1</fullName>
    </submittedName>
</protein>
<accession>A0A9N9HKH4</accession>
<dbReference type="AlphaFoldDB" id="A0A9N9HKH4"/>